<evidence type="ECO:0000256" key="9">
    <source>
        <dbReference type="SAM" id="Phobius"/>
    </source>
</evidence>
<dbReference type="GO" id="GO:0004674">
    <property type="term" value="F:protein serine/threonine kinase activity"/>
    <property type="evidence" value="ECO:0007669"/>
    <property type="project" value="UniProtKB-KW"/>
</dbReference>
<feature type="transmembrane region" description="Helical" evidence="9">
    <location>
        <begin position="81"/>
        <end position="102"/>
    </location>
</feature>
<keyword evidence="12" id="KW-1185">Reference proteome</keyword>
<keyword evidence="3" id="KW-0808">Transferase</keyword>
<feature type="binding site" evidence="7">
    <location>
        <position position="188"/>
    </location>
    <ligand>
        <name>ATP</name>
        <dbReference type="ChEBI" id="CHEBI:30616"/>
    </ligand>
</feature>
<dbReference type="PROSITE" id="PS00107">
    <property type="entry name" value="PROTEIN_KINASE_ATP"/>
    <property type="match status" value="1"/>
</dbReference>
<evidence type="ECO:0000313" key="11">
    <source>
        <dbReference type="EMBL" id="TYG95326.1"/>
    </source>
</evidence>
<feature type="compositionally biased region" description="Polar residues" evidence="8">
    <location>
        <begin position="723"/>
        <end position="760"/>
    </location>
</feature>
<evidence type="ECO:0000256" key="5">
    <source>
        <dbReference type="ARBA" id="ARBA00022777"/>
    </source>
</evidence>
<comment type="similarity">
    <text evidence="1">Belongs to the protein kinase superfamily. CMGC Ser/Thr protein kinase family. MNB/DYRK subfamily.</text>
</comment>
<evidence type="ECO:0000256" key="4">
    <source>
        <dbReference type="ARBA" id="ARBA00022741"/>
    </source>
</evidence>
<dbReference type="GO" id="GO:0005737">
    <property type="term" value="C:cytoplasm"/>
    <property type="evidence" value="ECO:0007669"/>
    <property type="project" value="TreeGrafter"/>
</dbReference>
<reference evidence="11 12" key="1">
    <citation type="submission" date="2019-06" db="EMBL/GenBank/DDBJ databases">
        <title>WGS assembly of Gossypium darwinii.</title>
        <authorList>
            <person name="Chen Z.J."/>
            <person name="Sreedasyam A."/>
            <person name="Ando A."/>
            <person name="Song Q."/>
            <person name="De L."/>
            <person name="Hulse-Kemp A."/>
            <person name="Ding M."/>
            <person name="Ye W."/>
            <person name="Kirkbride R."/>
            <person name="Jenkins J."/>
            <person name="Plott C."/>
            <person name="Lovell J."/>
            <person name="Lin Y.-M."/>
            <person name="Vaughn R."/>
            <person name="Liu B."/>
            <person name="Li W."/>
            <person name="Simpson S."/>
            <person name="Scheffler B."/>
            <person name="Saski C."/>
            <person name="Grover C."/>
            <person name="Hu G."/>
            <person name="Conover J."/>
            <person name="Carlson J."/>
            <person name="Shu S."/>
            <person name="Boston L."/>
            <person name="Williams M."/>
            <person name="Peterson D."/>
            <person name="Mcgee K."/>
            <person name="Jones D."/>
            <person name="Wendel J."/>
            <person name="Stelly D."/>
            <person name="Grimwood J."/>
            <person name="Schmutz J."/>
        </authorList>
    </citation>
    <scope>NUCLEOTIDE SEQUENCE [LARGE SCALE GENOMIC DNA]</scope>
    <source>
        <strain evidence="11">1808015.09</strain>
    </source>
</reference>
<feature type="domain" description="Protein kinase" evidence="10">
    <location>
        <begin position="159"/>
        <end position="501"/>
    </location>
</feature>
<dbReference type="InterPro" id="IPR011009">
    <property type="entry name" value="Kinase-like_dom_sf"/>
</dbReference>
<dbReference type="InterPro" id="IPR050494">
    <property type="entry name" value="Ser_Thr_dual-spec_kinase"/>
</dbReference>
<dbReference type="Gene3D" id="1.10.510.10">
    <property type="entry name" value="Transferase(Phosphotransferase) domain 1"/>
    <property type="match status" value="1"/>
</dbReference>
<keyword evidence="6 7" id="KW-0067">ATP-binding</keyword>
<evidence type="ECO:0000256" key="7">
    <source>
        <dbReference type="PROSITE-ProRule" id="PRU10141"/>
    </source>
</evidence>
<keyword evidence="9" id="KW-1133">Transmembrane helix</keyword>
<gene>
    <name evidence="11" type="ORF">ES288_A11G259200v1</name>
</gene>
<proteinExistence type="inferred from homology"/>
<dbReference type="EMBL" id="CM017698">
    <property type="protein sequence ID" value="TYG95326.1"/>
    <property type="molecule type" value="Genomic_DNA"/>
</dbReference>
<dbReference type="PROSITE" id="PS00108">
    <property type="entry name" value="PROTEIN_KINASE_ST"/>
    <property type="match status" value="1"/>
</dbReference>
<dbReference type="GO" id="GO:0004713">
    <property type="term" value="F:protein tyrosine kinase activity"/>
    <property type="evidence" value="ECO:0007669"/>
    <property type="project" value="TreeGrafter"/>
</dbReference>
<keyword evidence="5" id="KW-0418">Kinase</keyword>
<feature type="compositionally biased region" description="Polar residues" evidence="8">
    <location>
        <begin position="910"/>
        <end position="943"/>
    </location>
</feature>
<dbReference type="InterPro" id="IPR017441">
    <property type="entry name" value="Protein_kinase_ATP_BS"/>
</dbReference>
<dbReference type="Proteomes" id="UP000323506">
    <property type="component" value="Chromosome A11"/>
</dbReference>
<evidence type="ECO:0000256" key="8">
    <source>
        <dbReference type="SAM" id="MobiDB-lite"/>
    </source>
</evidence>
<evidence type="ECO:0000313" key="12">
    <source>
        <dbReference type="Proteomes" id="UP000323506"/>
    </source>
</evidence>
<evidence type="ECO:0000256" key="3">
    <source>
        <dbReference type="ARBA" id="ARBA00022679"/>
    </source>
</evidence>
<evidence type="ECO:0000256" key="1">
    <source>
        <dbReference type="ARBA" id="ARBA00008867"/>
    </source>
</evidence>
<dbReference type="GO" id="GO:0005524">
    <property type="term" value="F:ATP binding"/>
    <property type="evidence" value="ECO:0007669"/>
    <property type="project" value="UniProtKB-UniRule"/>
</dbReference>
<dbReference type="SMART" id="SM00220">
    <property type="entry name" value="S_TKc"/>
    <property type="match status" value="1"/>
</dbReference>
<protein>
    <recommendedName>
        <fullName evidence="10">Protein kinase domain-containing protein</fullName>
    </recommendedName>
</protein>
<keyword evidence="9" id="KW-0472">Membrane</keyword>
<accession>A0A5D2ENX9</accession>
<dbReference type="Gene3D" id="3.30.200.20">
    <property type="entry name" value="Phosphorylase Kinase, domain 1"/>
    <property type="match status" value="1"/>
</dbReference>
<dbReference type="Pfam" id="PF00069">
    <property type="entry name" value="Pkinase"/>
    <property type="match status" value="1"/>
</dbReference>
<dbReference type="PANTHER" id="PTHR24058:SF17">
    <property type="entry name" value="HOMEODOMAIN INTERACTING PROTEIN KINASE, ISOFORM D"/>
    <property type="match status" value="1"/>
</dbReference>
<feature type="compositionally biased region" description="Polar residues" evidence="8">
    <location>
        <begin position="951"/>
        <end position="966"/>
    </location>
</feature>
<keyword evidence="4 7" id="KW-0547">Nucleotide-binding</keyword>
<sequence length="995" mass="110116">MVDSFSKGIVMDEVGPSNQREPQGASELGSDEGSAVRWRPSQLVFGPYSPRNEADRKPRVFVRRPEERWMHEKYDIQSMILAYRFEMIIPFSIGLLILLSYYPLLKGNTNIRWTEELNPKRFLTSPSVGILNDGYDNVNSDLILSVNFVLINLETQRRYIVKDVLGHGTFGQVAKCWVPETSSFVAVKIIKNQPAYYQQALVEVSILTTLNKNYDPEDKHHIVRIYDFFVHQRHLCICFELLDTNLYELIKINHFRGLSLSIVQLFSKQILRGLALLKDAGIIHCDLKPENILLCTSVKPAEIKIIDFGSACMEDRTVYSYIQSRYYRSPEVLLGYQYTTDIDMWSFGCIVAELFLGLPLFPGSSEFDLLRRMIEILGGQPPDYLLKEAKNTSKFFKCIGSIHNMENGEISSGGRSAYQALTEEEYEARELKKPLIGKEYFSHKNLEAIVTNYPYRKNLPKEDIIKESQIRLALIDFLRGLVEFDPAKRWSPLQASKHPFVTGEPFTCPYRPPPETPRLPVAQNLKVDHHPGGGHWFAAGLSPNIPNRNRVSFHNSPHFPMVPYGHANSYGSVGSHGSYNDNAGLGSSYGSYGDNGNMFAYYSPVGPSAMNMHPQSGASMLGSSPDARRRFLLYSHGNGLGVSPSAGNFAPLPLGTSPSQFTPPNSYGQVSGGSPGHYGPTSPARNSCQGSPLSKMAAAGQFNRRKGWGYSGSSQSQESSSSPNWQGQVTDGTVSNQAEGNSQVVGGLPSNIQSNSNAANWKQQRGGIGMATSYSIVQKIPSSIGLGSNVQLQYSSGATQDNSEASMPLPDPGDWDPNYSDELLLQEDGSDESCISANLNRGMQIGSVDSYAGVGRFNLALTTCSNLSTQRQNGPIGFSHLEVGSPPSTNDWHTGYPRFTSKQSHFTPHMTQNHPSRLGQQTLPRFNHGRSTGARSSEWNQMKVQLPPPSFNSGRPRSPGISSFSNGMPWGRRANHPVSNIPSASRGRKDYGRIA</sequence>
<dbReference type="FunFam" id="3.30.200.20:FF:000087">
    <property type="entry name" value="Dual specificity tyrosine-phosphorylation-regulated kinase 1A"/>
    <property type="match status" value="1"/>
</dbReference>
<organism evidence="11 12">
    <name type="scientific">Gossypium darwinii</name>
    <name type="common">Darwin's cotton</name>
    <name type="synonym">Gossypium barbadense var. darwinii</name>
    <dbReference type="NCBI Taxonomy" id="34276"/>
    <lineage>
        <taxon>Eukaryota</taxon>
        <taxon>Viridiplantae</taxon>
        <taxon>Streptophyta</taxon>
        <taxon>Embryophyta</taxon>
        <taxon>Tracheophyta</taxon>
        <taxon>Spermatophyta</taxon>
        <taxon>Magnoliopsida</taxon>
        <taxon>eudicotyledons</taxon>
        <taxon>Gunneridae</taxon>
        <taxon>Pentapetalae</taxon>
        <taxon>rosids</taxon>
        <taxon>malvids</taxon>
        <taxon>Malvales</taxon>
        <taxon>Malvaceae</taxon>
        <taxon>Malvoideae</taxon>
        <taxon>Gossypium</taxon>
    </lineage>
</organism>
<feature type="compositionally biased region" description="Polar residues" evidence="8">
    <location>
        <begin position="656"/>
        <end position="669"/>
    </location>
</feature>
<keyword evidence="2" id="KW-0723">Serine/threonine-protein kinase</keyword>
<feature type="compositionally biased region" description="Low complexity" evidence="8">
    <location>
        <begin position="711"/>
        <end position="722"/>
    </location>
</feature>
<feature type="region of interest" description="Disordered" evidence="8">
    <location>
        <begin position="651"/>
        <end position="760"/>
    </location>
</feature>
<feature type="compositionally biased region" description="Polar residues" evidence="8">
    <location>
        <begin position="683"/>
        <end position="692"/>
    </location>
</feature>
<dbReference type="CDD" id="cd14212">
    <property type="entry name" value="PKc_YAK1"/>
    <property type="match status" value="1"/>
</dbReference>
<dbReference type="SUPFAM" id="SSF56112">
    <property type="entry name" value="Protein kinase-like (PK-like)"/>
    <property type="match status" value="1"/>
</dbReference>
<evidence type="ECO:0000259" key="10">
    <source>
        <dbReference type="PROSITE" id="PS50011"/>
    </source>
</evidence>
<evidence type="ECO:0000256" key="2">
    <source>
        <dbReference type="ARBA" id="ARBA00022527"/>
    </source>
</evidence>
<name>A0A5D2ENX9_GOSDA</name>
<evidence type="ECO:0000256" key="6">
    <source>
        <dbReference type="ARBA" id="ARBA00022840"/>
    </source>
</evidence>
<keyword evidence="9" id="KW-0812">Transmembrane</keyword>
<dbReference type="AlphaFoldDB" id="A0A5D2ENX9"/>
<dbReference type="InterPro" id="IPR008271">
    <property type="entry name" value="Ser/Thr_kinase_AS"/>
</dbReference>
<dbReference type="PROSITE" id="PS50011">
    <property type="entry name" value="PROTEIN_KINASE_DOM"/>
    <property type="match status" value="1"/>
</dbReference>
<dbReference type="PANTHER" id="PTHR24058">
    <property type="entry name" value="DUAL SPECIFICITY PROTEIN KINASE"/>
    <property type="match status" value="1"/>
</dbReference>
<feature type="region of interest" description="Disordered" evidence="8">
    <location>
        <begin position="910"/>
        <end position="995"/>
    </location>
</feature>
<feature type="region of interest" description="Disordered" evidence="8">
    <location>
        <begin position="12"/>
        <end position="35"/>
    </location>
</feature>
<dbReference type="InterPro" id="IPR000719">
    <property type="entry name" value="Prot_kinase_dom"/>
</dbReference>